<dbReference type="SMART" id="SM00278">
    <property type="entry name" value="HhH1"/>
    <property type="match status" value="1"/>
</dbReference>
<sequence length="307" mass="33278">MALVCVEAAWMDLDLSMYPSFVSSFYSYAGPGRWAKTLGHGRGHVVEKLGTRLCCRGPGCSVELLHYLSGRWCLESCRLLAPGPEEPALLYPGLVVAASQPRDRLLAAAAVALSWRTRYATNVRRWMRIVFDGVVDEETGEVDIGRAVERARRLPSPQPRRLARLLPALAEALGDWGDPAALRRRLLELPGVGPKTADAILLFTGASSAVAPGDVHLQRFAAEVLGLRGLRPASKDMCLRGGAWCSACPLRAECLQGRIVEAYGGAAGLVQTTAYVYGSLGKGDWRARLRRLLERFYTSSGGTSPGR</sequence>
<name>A0ABN6ZNM8_9CREN</name>
<dbReference type="InterPro" id="IPR011257">
    <property type="entry name" value="DNA_glycosylase"/>
</dbReference>
<keyword evidence="5" id="KW-1185">Reference proteome</keyword>
<dbReference type="EMBL" id="AP028907">
    <property type="protein sequence ID" value="BES81870.1"/>
    <property type="molecule type" value="Genomic_DNA"/>
</dbReference>
<feature type="domain" description="Helix-hairpin-helix DNA-binding motif class 1" evidence="3">
    <location>
        <begin position="184"/>
        <end position="203"/>
    </location>
</feature>
<accession>A0ABN6ZNM8</accession>
<evidence type="ECO:0000313" key="5">
    <source>
        <dbReference type="Proteomes" id="UP001341135"/>
    </source>
</evidence>
<keyword evidence="1" id="KW-0227">DNA damage</keyword>
<dbReference type="InterPro" id="IPR000445">
    <property type="entry name" value="HhH_motif"/>
</dbReference>
<dbReference type="Proteomes" id="UP001341135">
    <property type="component" value="Chromosome"/>
</dbReference>
<dbReference type="SUPFAM" id="SSF48150">
    <property type="entry name" value="DNA-glycosylase"/>
    <property type="match status" value="1"/>
</dbReference>
<dbReference type="RefSeq" id="WP_338248659.1">
    <property type="nucleotide sequence ID" value="NZ_AP028907.1"/>
</dbReference>
<evidence type="ECO:0000256" key="2">
    <source>
        <dbReference type="ARBA" id="ARBA00023204"/>
    </source>
</evidence>
<evidence type="ECO:0000313" key="4">
    <source>
        <dbReference type="EMBL" id="BES81870.1"/>
    </source>
</evidence>
<dbReference type="Pfam" id="PF00633">
    <property type="entry name" value="HHH"/>
    <property type="match status" value="1"/>
</dbReference>
<dbReference type="InterPro" id="IPR003583">
    <property type="entry name" value="Hlx-hairpin-Hlx_DNA-bd_motif"/>
</dbReference>
<reference evidence="4 5" key="1">
    <citation type="submission" date="2023-09" db="EMBL/GenBank/DDBJ databases">
        <title>Pyrofollis japonicus gen. nov. sp. nov., a novel member of the family Pyrodictiaceae isolated from the Iheya North hydrothermal field.</title>
        <authorList>
            <person name="Miyazaki U."/>
            <person name="Sanari M."/>
            <person name="Tame A."/>
            <person name="Kitajima M."/>
            <person name="Okamoto A."/>
            <person name="Sawayama S."/>
            <person name="Miyazaki J."/>
            <person name="Takai K."/>
            <person name="Nakagawa S."/>
        </authorList>
    </citation>
    <scope>NUCLEOTIDE SEQUENCE [LARGE SCALE GENOMIC DNA]</scope>
    <source>
        <strain evidence="4 5">AV2</strain>
    </source>
</reference>
<dbReference type="GeneID" id="89289449"/>
<dbReference type="Gene3D" id="1.10.340.30">
    <property type="entry name" value="Hypothetical protein, domain 2"/>
    <property type="match status" value="1"/>
</dbReference>
<organism evidence="4 5">
    <name type="scientific">Pyrodictium abyssi</name>
    <dbReference type="NCBI Taxonomy" id="54256"/>
    <lineage>
        <taxon>Archaea</taxon>
        <taxon>Thermoproteota</taxon>
        <taxon>Thermoprotei</taxon>
        <taxon>Desulfurococcales</taxon>
        <taxon>Pyrodictiaceae</taxon>
        <taxon>Pyrodictium</taxon>
    </lineage>
</organism>
<protein>
    <recommendedName>
        <fullName evidence="3">Helix-hairpin-helix DNA-binding motif class 1 domain-containing protein</fullName>
    </recommendedName>
</protein>
<keyword evidence="2" id="KW-0234">DNA repair</keyword>
<gene>
    <name evidence="4" type="ORF">PABY_14370</name>
</gene>
<evidence type="ECO:0000259" key="3">
    <source>
        <dbReference type="SMART" id="SM00278"/>
    </source>
</evidence>
<evidence type="ECO:0000256" key="1">
    <source>
        <dbReference type="ARBA" id="ARBA00022763"/>
    </source>
</evidence>
<proteinExistence type="predicted"/>